<dbReference type="GO" id="GO:0006506">
    <property type="term" value="P:GPI anchor biosynthetic process"/>
    <property type="evidence" value="ECO:0007669"/>
    <property type="project" value="InterPro"/>
</dbReference>
<protein>
    <recommendedName>
        <fullName evidence="4">Phosphatidylinositol N-acetylglucosaminyltransferase subunit H conserved domain-containing protein</fullName>
    </recommendedName>
</protein>
<dbReference type="Pfam" id="PF10181">
    <property type="entry name" value="PIG-H"/>
    <property type="match status" value="1"/>
</dbReference>
<evidence type="ECO:0000259" key="4">
    <source>
        <dbReference type="Pfam" id="PF10181"/>
    </source>
</evidence>
<comment type="pathway">
    <text evidence="1">Glycolipid biosynthesis; glycosylphosphatidylinositol-anchor biosynthesis.</text>
</comment>
<evidence type="ECO:0000256" key="3">
    <source>
        <dbReference type="SAM" id="Phobius"/>
    </source>
</evidence>
<dbReference type="GO" id="GO:0000506">
    <property type="term" value="C:glycosylphosphatidylinositol-N-acetylglucosaminyltransferase (GPI-GnT) complex"/>
    <property type="evidence" value="ECO:0007669"/>
    <property type="project" value="InterPro"/>
</dbReference>
<feature type="transmembrane region" description="Helical" evidence="3">
    <location>
        <begin position="58"/>
        <end position="74"/>
    </location>
</feature>
<evidence type="ECO:0000256" key="1">
    <source>
        <dbReference type="ARBA" id="ARBA00004687"/>
    </source>
</evidence>
<keyword evidence="6" id="KW-1185">Reference proteome</keyword>
<dbReference type="Proteomes" id="UP001221142">
    <property type="component" value="Unassembled WGS sequence"/>
</dbReference>
<organism evidence="5 6">
    <name type="scientific">Roridomyces roridus</name>
    <dbReference type="NCBI Taxonomy" id="1738132"/>
    <lineage>
        <taxon>Eukaryota</taxon>
        <taxon>Fungi</taxon>
        <taxon>Dikarya</taxon>
        <taxon>Basidiomycota</taxon>
        <taxon>Agaricomycotina</taxon>
        <taxon>Agaricomycetes</taxon>
        <taxon>Agaricomycetidae</taxon>
        <taxon>Agaricales</taxon>
        <taxon>Marasmiineae</taxon>
        <taxon>Mycenaceae</taxon>
        <taxon>Roridomyces</taxon>
    </lineage>
</organism>
<dbReference type="EMBL" id="JARKIF010000008">
    <property type="protein sequence ID" value="KAJ7632504.1"/>
    <property type="molecule type" value="Genomic_DNA"/>
</dbReference>
<evidence type="ECO:0000313" key="6">
    <source>
        <dbReference type="Proteomes" id="UP001221142"/>
    </source>
</evidence>
<feature type="domain" description="Phosphatidylinositol N-acetylglucosaminyltransferase subunit H conserved" evidence="4">
    <location>
        <begin position="83"/>
        <end position="153"/>
    </location>
</feature>
<comment type="similarity">
    <text evidence="2">Belongs to the PIGH family.</text>
</comment>
<dbReference type="PANTHER" id="PTHR15231">
    <property type="entry name" value="PHOSPHATIDYLINOSITOL N-ACETYLGLUCOSAMINYLTRANSFERASE SUBUNIT H"/>
    <property type="match status" value="1"/>
</dbReference>
<accession>A0AAD7BWD7</accession>
<reference evidence="5" key="1">
    <citation type="submission" date="2023-03" db="EMBL/GenBank/DDBJ databases">
        <title>Massive genome expansion in bonnet fungi (Mycena s.s.) driven by repeated elements and novel gene families across ecological guilds.</title>
        <authorList>
            <consortium name="Lawrence Berkeley National Laboratory"/>
            <person name="Harder C.B."/>
            <person name="Miyauchi S."/>
            <person name="Viragh M."/>
            <person name="Kuo A."/>
            <person name="Thoen E."/>
            <person name="Andreopoulos B."/>
            <person name="Lu D."/>
            <person name="Skrede I."/>
            <person name="Drula E."/>
            <person name="Henrissat B."/>
            <person name="Morin E."/>
            <person name="Kohler A."/>
            <person name="Barry K."/>
            <person name="LaButti K."/>
            <person name="Morin E."/>
            <person name="Salamov A."/>
            <person name="Lipzen A."/>
            <person name="Mereny Z."/>
            <person name="Hegedus B."/>
            <person name="Baldrian P."/>
            <person name="Stursova M."/>
            <person name="Weitz H."/>
            <person name="Taylor A."/>
            <person name="Grigoriev I.V."/>
            <person name="Nagy L.G."/>
            <person name="Martin F."/>
            <person name="Kauserud H."/>
        </authorList>
    </citation>
    <scope>NUCLEOTIDE SEQUENCE</scope>
    <source>
        <strain evidence="5">9284</strain>
    </source>
</reference>
<evidence type="ECO:0000313" key="5">
    <source>
        <dbReference type="EMBL" id="KAJ7632504.1"/>
    </source>
</evidence>
<keyword evidence="3" id="KW-1133">Transmembrane helix</keyword>
<dbReference type="InterPro" id="IPR044215">
    <property type="entry name" value="PIG-H"/>
</dbReference>
<dbReference type="AlphaFoldDB" id="A0AAD7BWD7"/>
<gene>
    <name evidence="5" type="ORF">FB45DRAFT_1026668</name>
</gene>
<name>A0AAD7BWD7_9AGAR</name>
<dbReference type="PANTHER" id="PTHR15231:SF1">
    <property type="entry name" value="PHOSPHATIDYLINOSITOL N-ACETYLGLUCOSAMINYLTRANSFERASE SUBUNIT H"/>
    <property type="match status" value="1"/>
</dbReference>
<feature type="transmembrane region" description="Helical" evidence="3">
    <location>
        <begin position="31"/>
        <end position="52"/>
    </location>
</feature>
<dbReference type="InterPro" id="IPR019328">
    <property type="entry name" value="PIGH-H_dom"/>
</dbReference>
<keyword evidence="3" id="KW-0812">Transmembrane</keyword>
<comment type="caution">
    <text evidence="5">The sequence shown here is derived from an EMBL/GenBank/DDBJ whole genome shotgun (WGS) entry which is preliminary data.</text>
</comment>
<evidence type="ECO:0000256" key="2">
    <source>
        <dbReference type="ARBA" id="ARBA00009610"/>
    </source>
</evidence>
<proteinExistence type="inferred from homology"/>
<sequence length="176" mass="20586">MNPEYVVLRRPGFTEFRVENWRLARDASGRVLMGVSGWHWSYSLIPLLVTLLWDHESMVPFAGFLLVLVVLAYWKCTQILFESVIVIPRHGIQLETHRGLPWFPAFTVKRRFIPLASLQDFVIHEGLKRWNVRYYLAAVQLSGSGEFKLHVAYENILPHFPVLLQIYRDVHAMLDK</sequence>
<keyword evidence="3" id="KW-0472">Membrane</keyword>